<evidence type="ECO:0000256" key="7">
    <source>
        <dbReference type="ARBA" id="ARBA00022741"/>
    </source>
</evidence>
<dbReference type="PANTHER" id="PTHR33540">
    <property type="entry name" value="TRNA THREONYLCARBAMOYLADENOSINE BIOSYNTHESIS PROTEIN TSAE"/>
    <property type="match status" value="1"/>
</dbReference>
<dbReference type="InterPro" id="IPR027417">
    <property type="entry name" value="P-loop_NTPase"/>
</dbReference>
<evidence type="ECO:0000256" key="9">
    <source>
        <dbReference type="ARBA" id="ARBA00022842"/>
    </source>
</evidence>
<dbReference type="InterPro" id="IPR003442">
    <property type="entry name" value="T6A_TsaE"/>
</dbReference>
<accession>U4KQA6</accession>
<evidence type="ECO:0000256" key="1">
    <source>
        <dbReference type="ARBA" id="ARBA00004496"/>
    </source>
</evidence>
<dbReference type="GO" id="GO:0005737">
    <property type="term" value="C:cytoplasm"/>
    <property type="evidence" value="ECO:0007669"/>
    <property type="project" value="UniProtKB-SubCell"/>
</dbReference>
<dbReference type="OrthoDB" id="9815896at2"/>
<organism evidence="11 12">
    <name type="scientific">Acholeplasma brassicae</name>
    <dbReference type="NCBI Taxonomy" id="61635"/>
    <lineage>
        <taxon>Bacteria</taxon>
        <taxon>Bacillati</taxon>
        <taxon>Mycoplasmatota</taxon>
        <taxon>Mollicutes</taxon>
        <taxon>Acholeplasmatales</taxon>
        <taxon>Acholeplasmataceae</taxon>
        <taxon>Acholeplasma</taxon>
    </lineage>
</organism>
<sequence length="149" mass="17020">MIREKYTYNSKETEHLGFQVGLLLQKGMVLLLEGDLAAGKTTFTKGIGKALGISRTINSPTFTILKRYVHDENKLYHIDLYRLDDEGSDFDLEDYINSDGVSVIEWPFKLKSLLPSSYLLIKIETLGENERKFSFEAKGLIYEGVVKYL</sequence>
<gene>
    <name evidence="11" type="ORF">BN85316040</name>
</gene>
<evidence type="ECO:0000256" key="8">
    <source>
        <dbReference type="ARBA" id="ARBA00022840"/>
    </source>
</evidence>
<evidence type="ECO:0000256" key="5">
    <source>
        <dbReference type="ARBA" id="ARBA00022694"/>
    </source>
</evidence>
<dbReference type="SUPFAM" id="SSF52540">
    <property type="entry name" value="P-loop containing nucleoside triphosphate hydrolases"/>
    <property type="match status" value="1"/>
</dbReference>
<keyword evidence="8" id="KW-0067">ATP-binding</keyword>
<evidence type="ECO:0000256" key="4">
    <source>
        <dbReference type="ARBA" id="ARBA00022490"/>
    </source>
</evidence>
<dbReference type="RefSeq" id="WP_030005477.1">
    <property type="nucleotide sequence ID" value="NC_022549.1"/>
</dbReference>
<evidence type="ECO:0000313" key="11">
    <source>
        <dbReference type="EMBL" id="CCV66625.1"/>
    </source>
</evidence>
<dbReference type="PANTHER" id="PTHR33540:SF2">
    <property type="entry name" value="TRNA THREONYLCARBAMOYLADENOSINE BIOSYNTHESIS PROTEIN TSAE"/>
    <property type="match status" value="1"/>
</dbReference>
<dbReference type="STRING" id="61635.BN85316040"/>
<reference evidence="11 12" key="1">
    <citation type="journal article" date="2013" name="J. Mol. Microbiol. Biotechnol.">
        <title>Analysis of the Complete Genomes of Acholeplasma brassicae , A. palmae and A. laidlawii and Their Comparison to the Obligate Parasites from ' Candidatus Phytoplasma'.</title>
        <authorList>
            <person name="Kube M."/>
            <person name="Siewert C."/>
            <person name="Migdoll A.M."/>
            <person name="Duduk B."/>
            <person name="Holz S."/>
            <person name="Rabus R."/>
            <person name="Seemuller E."/>
            <person name="Mitrovic J."/>
            <person name="Muller I."/>
            <person name="Buttner C."/>
            <person name="Reinhardt R."/>
        </authorList>
    </citation>
    <scope>NUCLEOTIDE SEQUENCE [LARGE SCALE GENOMIC DNA]</scope>
    <source>
        <strain evidence="12">0502</strain>
    </source>
</reference>
<evidence type="ECO:0000256" key="10">
    <source>
        <dbReference type="ARBA" id="ARBA00032441"/>
    </source>
</evidence>
<dbReference type="Pfam" id="PF02367">
    <property type="entry name" value="TsaE"/>
    <property type="match status" value="1"/>
</dbReference>
<dbReference type="Gene3D" id="3.40.50.300">
    <property type="entry name" value="P-loop containing nucleotide triphosphate hydrolases"/>
    <property type="match status" value="1"/>
</dbReference>
<dbReference type="KEGG" id="abra:BN85316040"/>
<dbReference type="GO" id="GO:0046872">
    <property type="term" value="F:metal ion binding"/>
    <property type="evidence" value="ECO:0007669"/>
    <property type="project" value="UniProtKB-KW"/>
</dbReference>
<dbReference type="GO" id="GO:0005524">
    <property type="term" value="F:ATP binding"/>
    <property type="evidence" value="ECO:0007669"/>
    <property type="project" value="UniProtKB-KW"/>
</dbReference>
<evidence type="ECO:0000256" key="2">
    <source>
        <dbReference type="ARBA" id="ARBA00007599"/>
    </source>
</evidence>
<comment type="subcellular location">
    <subcellularLocation>
        <location evidence="1">Cytoplasm</location>
    </subcellularLocation>
</comment>
<dbReference type="Proteomes" id="UP000032737">
    <property type="component" value="Chromosome"/>
</dbReference>
<dbReference type="HOGENOM" id="CLU_087829_3_0_14"/>
<evidence type="ECO:0000256" key="3">
    <source>
        <dbReference type="ARBA" id="ARBA00019010"/>
    </source>
</evidence>
<dbReference type="AlphaFoldDB" id="U4KQA6"/>
<keyword evidence="6" id="KW-0479">Metal-binding</keyword>
<comment type="similarity">
    <text evidence="2">Belongs to the TsaE family.</text>
</comment>
<dbReference type="NCBIfam" id="TIGR00150">
    <property type="entry name" value="T6A_YjeE"/>
    <property type="match status" value="1"/>
</dbReference>
<protein>
    <recommendedName>
        <fullName evidence="3">tRNA threonylcarbamoyladenosine biosynthesis protein TsaE</fullName>
    </recommendedName>
    <alternativeName>
        <fullName evidence="10">t(6)A37 threonylcarbamoyladenosine biosynthesis protein TsaE</fullName>
    </alternativeName>
</protein>
<keyword evidence="12" id="KW-1185">Reference proteome</keyword>
<proteinExistence type="inferred from homology"/>
<evidence type="ECO:0000256" key="6">
    <source>
        <dbReference type="ARBA" id="ARBA00022723"/>
    </source>
</evidence>
<name>U4KQA6_9MOLU</name>
<keyword evidence="7" id="KW-0547">Nucleotide-binding</keyword>
<evidence type="ECO:0000313" key="12">
    <source>
        <dbReference type="Proteomes" id="UP000032737"/>
    </source>
</evidence>
<keyword evidence="4" id="KW-0963">Cytoplasm</keyword>
<dbReference type="EMBL" id="FO681348">
    <property type="protein sequence ID" value="CCV66625.1"/>
    <property type="molecule type" value="Genomic_DNA"/>
</dbReference>
<keyword evidence="5" id="KW-0819">tRNA processing</keyword>
<keyword evidence="9" id="KW-0460">Magnesium</keyword>
<dbReference type="GO" id="GO:0002949">
    <property type="term" value="P:tRNA threonylcarbamoyladenosine modification"/>
    <property type="evidence" value="ECO:0007669"/>
    <property type="project" value="InterPro"/>
</dbReference>